<evidence type="ECO:0000313" key="2">
    <source>
        <dbReference type="Proteomes" id="UP001417504"/>
    </source>
</evidence>
<keyword evidence="2" id="KW-1185">Reference proteome</keyword>
<gene>
    <name evidence="1" type="ORF">Sjap_008597</name>
</gene>
<accession>A0AAP0JRF2</accession>
<evidence type="ECO:0000313" key="1">
    <source>
        <dbReference type="EMBL" id="KAK9138003.1"/>
    </source>
</evidence>
<reference evidence="1 2" key="1">
    <citation type="submission" date="2024-01" db="EMBL/GenBank/DDBJ databases">
        <title>Genome assemblies of Stephania.</title>
        <authorList>
            <person name="Yang L."/>
        </authorList>
    </citation>
    <scope>NUCLEOTIDE SEQUENCE [LARGE SCALE GENOMIC DNA]</scope>
    <source>
        <strain evidence="1">QJT</strain>
        <tissue evidence="1">Leaf</tissue>
    </source>
</reference>
<protein>
    <submittedName>
        <fullName evidence="1">Uncharacterized protein</fullName>
    </submittedName>
</protein>
<comment type="caution">
    <text evidence="1">The sequence shown here is derived from an EMBL/GenBank/DDBJ whole genome shotgun (WGS) entry which is preliminary data.</text>
</comment>
<organism evidence="1 2">
    <name type="scientific">Stephania japonica</name>
    <dbReference type="NCBI Taxonomy" id="461633"/>
    <lineage>
        <taxon>Eukaryota</taxon>
        <taxon>Viridiplantae</taxon>
        <taxon>Streptophyta</taxon>
        <taxon>Embryophyta</taxon>
        <taxon>Tracheophyta</taxon>
        <taxon>Spermatophyta</taxon>
        <taxon>Magnoliopsida</taxon>
        <taxon>Ranunculales</taxon>
        <taxon>Menispermaceae</taxon>
        <taxon>Menispermoideae</taxon>
        <taxon>Cissampelideae</taxon>
        <taxon>Stephania</taxon>
    </lineage>
</organism>
<dbReference type="Proteomes" id="UP001417504">
    <property type="component" value="Unassembled WGS sequence"/>
</dbReference>
<sequence>MLSLPSVANLMYYLSNNIVSKLFIELQIVHFPCQLPFCWAYIPLWLTLIYIELCSHQKYVQKL</sequence>
<proteinExistence type="predicted"/>
<dbReference type="AlphaFoldDB" id="A0AAP0JRF2"/>
<name>A0AAP0JRF2_9MAGN</name>
<dbReference type="EMBL" id="JBBNAE010000003">
    <property type="protein sequence ID" value="KAK9138003.1"/>
    <property type="molecule type" value="Genomic_DNA"/>
</dbReference>